<keyword evidence="1" id="KW-0808">Transferase</keyword>
<dbReference type="EMBL" id="CP013386">
    <property type="protein sequence ID" value="AOJ00905.1"/>
    <property type="molecule type" value="Genomic_DNA"/>
</dbReference>
<evidence type="ECO:0000313" key="1">
    <source>
        <dbReference type="EMBL" id="AOJ00905.1"/>
    </source>
</evidence>
<organism evidence="1 2">
    <name type="scientific">Burkholderia mayonis</name>
    <dbReference type="NCBI Taxonomy" id="1385591"/>
    <lineage>
        <taxon>Bacteria</taxon>
        <taxon>Pseudomonadati</taxon>
        <taxon>Pseudomonadota</taxon>
        <taxon>Betaproteobacteria</taxon>
        <taxon>Burkholderiales</taxon>
        <taxon>Burkholderiaceae</taxon>
        <taxon>Burkholderia</taxon>
        <taxon>pseudomallei group</taxon>
    </lineage>
</organism>
<dbReference type="AlphaFoldDB" id="A0A1B4FBC0"/>
<dbReference type="KEGG" id="buu:WS70_02920"/>
<dbReference type="Gene3D" id="3.30.420.300">
    <property type="entry name" value="2-keto-3-deoxy-galactonokinase, substrate binding domain"/>
    <property type="match status" value="1"/>
</dbReference>
<sequence length="337" mass="35325">MTAHATTPALIGLDWGTTSLRAYLFAADGSVLDTRAFAAGVMSLPGATGASPSQAFDAAFEHACGAWLDRTPHVPALASGMVGSAQGWREAPYVTMPAAADAFASSLVRLRTARGSALAIVPGALEPGELPDVMRGEETQIVGTLAAEPSLARERAGVLIGLPGTHAKWAWVRDGRIEWFRTYMTGELFAALRGHTILGRTMQPSDASDWAAFARGVRIARRKRSEGLLATLFSTRTLGLTGQLAPQAQGDYLSGLLIGHELNALDALLDSHRASLAALAPRLVGDGALCDRYRRALAEFGCGDARIVERASERGLWRIATQAGLVGAAGGAVCAPQ</sequence>
<dbReference type="InterPro" id="IPR007729">
    <property type="entry name" value="DGOK"/>
</dbReference>
<dbReference type="RefSeq" id="WP_059470723.1">
    <property type="nucleotide sequence ID" value="NZ_CP013386.1"/>
</dbReference>
<protein>
    <submittedName>
        <fullName evidence="1">2-dehydro-3-deoxygalactonokinase</fullName>
    </submittedName>
</protein>
<dbReference type="Pfam" id="PF05035">
    <property type="entry name" value="DGOK"/>
    <property type="match status" value="1"/>
</dbReference>
<keyword evidence="1" id="KW-0418">Kinase</keyword>
<dbReference type="CDD" id="cd24012">
    <property type="entry name" value="ASKHA_NBD_KDGal-kinase"/>
    <property type="match status" value="1"/>
</dbReference>
<dbReference type="InterPro" id="IPR042258">
    <property type="entry name" value="DGOK_N"/>
</dbReference>
<reference evidence="1 2" key="1">
    <citation type="submission" date="2015-12" db="EMBL/GenBank/DDBJ databases">
        <title>Diversity of Burkholderia near neighbor genomes.</title>
        <authorList>
            <person name="Sahl J."/>
            <person name="Wagner D."/>
            <person name="Keim P."/>
        </authorList>
    </citation>
    <scope>NUCLEOTIDE SEQUENCE [LARGE SCALE GENOMIC DNA]</scope>
    <source>
        <strain evidence="1 2">BDU6</strain>
    </source>
</reference>
<keyword evidence="2" id="KW-1185">Reference proteome</keyword>
<evidence type="ECO:0000313" key="2">
    <source>
        <dbReference type="Proteomes" id="UP000062519"/>
    </source>
</evidence>
<accession>A0A1B4FBC0</accession>
<proteinExistence type="predicted"/>
<name>A0A1B4FBC0_9BURK</name>
<gene>
    <name evidence="1" type="ORF">WS70_02920</name>
</gene>
<dbReference type="Gene3D" id="3.30.420.310">
    <property type="entry name" value="2-keto-3-deoxy-galactonokinase, C-terminal domain"/>
    <property type="match status" value="1"/>
</dbReference>
<dbReference type="GO" id="GO:0034194">
    <property type="term" value="P:D-galactonate catabolic process"/>
    <property type="evidence" value="ECO:0007669"/>
    <property type="project" value="InterPro"/>
</dbReference>
<dbReference type="InterPro" id="IPR042257">
    <property type="entry name" value="DGOK_C"/>
</dbReference>
<dbReference type="Proteomes" id="UP000062519">
    <property type="component" value="Chromosome 1"/>
</dbReference>
<dbReference type="GO" id="GO:0008671">
    <property type="term" value="F:2-dehydro-3-deoxygalactonokinase activity"/>
    <property type="evidence" value="ECO:0007669"/>
    <property type="project" value="InterPro"/>
</dbReference>